<proteinExistence type="predicted"/>
<dbReference type="AlphaFoldDB" id="A0A1R3L4B7"/>
<reference evidence="2" key="1">
    <citation type="submission" date="2013-09" db="EMBL/GenBank/DDBJ databases">
        <title>Corchorus olitorius genome sequencing.</title>
        <authorList>
            <person name="Alam M."/>
            <person name="Haque M.S."/>
            <person name="Islam M.S."/>
            <person name="Emdad E.M."/>
            <person name="Islam M.M."/>
            <person name="Ahmed B."/>
            <person name="Halim A."/>
            <person name="Hossen Q.M.M."/>
            <person name="Hossain M.Z."/>
            <person name="Ahmed R."/>
            <person name="Khan M.M."/>
            <person name="Islam R."/>
            <person name="Rashid M.M."/>
            <person name="Khan S.A."/>
            <person name="Rahman M.S."/>
            <person name="Alam M."/>
            <person name="Yahiya A.S."/>
            <person name="Khan M.S."/>
            <person name="Azam M.S."/>
            <person name="Haque T."/>
            <person name="Lashkar M.Z.H."/>
            <person name="Akhand A.I."/>
            <person name="Morshed G."/>
            <person name="Roy S."/>
            <person name="Uddin K.S."/>
            <person name="Rabeya T."/>
            <person name="Hossain A.S."/>
            <person name="Chowdhury A."/>
            <person name="Snigdha A.R."/>
            <person name="Mortoza M.S."/>
            <person name="Matin S.A."/>
            <person name="Hoque S.M.E."/>
            <person name="Islam M.K."/>
            <person name="Roy D.K."/>
            <person name="Haider R."/>
            <person name="Moosa M.M."/>
            <person name="Elias S.M."/>
            <person name="Hasan A.M."/>
            <person name="Jahan S."/>
            <person name="Shafiuddin M."/>
            <person name="Mahmood N."/>
            <person name="Shommy N.S."/>
        </authorList>
    </citation>
    <scope>NUCLEOTIDE SEQUENCE [LARGE SCALE GENOMIC DNA]</scope>
    <source>
        <strain evidence="2">cv. O-4</strain>
    </source>
</reference>
<dbReference type="EMBL" id="AWUE01001485">
    <property type="protein sequence ID" value="OMP14183.1"/>
    <property type="molecule type" value="Genomic_DNA"/>
</dbReference>
<dbReference type="Proteomes" id="UP000187203">
    <property type="component" value="Unassembled WGS sequence"/>
</dbReference>
<sequence>MTVCEGKSELQCGGKMSVLEKGKILREWKESVWYGCCGGEIVQCVGEVEERMGQ</sequence>
<organism evidence="1 2">
    <name type="scientific">Corchorus olitorius</name>
    <dbReference type="NCBI Taxonomy" id="93759"/>
    <lineage>
        <taxon>Eukaryota</taxon>
        <taxon>Viridiplantae</taxon>
        <taxon>Streptophyta</taxon>
        <taxon>Embryophyta</taxon>
        <taxon>Tracheophyta</taxon>
        <taxon>Spermatophyta</taxon>
        <taxon>Magnoliopsida</taxon>
        <taxon>eudicotyledons</taxon>
        <taxon>Gunneridae</taxon>
        <taxon>Pentapetalae</taxon>
        <taxon>rosids</taxon>
        <taxon>malvids</taxon>
        <taxon>Malvales</taxon>
        <taxon>Malvaceae</taxon>
        <taxon>Grewioideae</taxon>
        <taxon>Apeibeae</taxon>
        <taxon>Corchorus</taxon>
    </lineage>
</organism>
<accession>A0A1R3L4B7</accession>
<evidence type="ECO:0000313" key="1">
    <source>
        <dbReference type="EMBL" id="OMP14183.1"/>
    </source>
</evidence>
<evidence type="ECO:0000313" key="2">
    <source>
        <dbReference type="Proteomes" id="UP000187203"/>
    </source>
</evidence>
<name>A0A1R3L4B7_9ROSI</name>
<keyword evidence="2" id="KW-1185">Reference proteome</keyword>
<protein>
    <submittedName>
        <fullName evidence="1">Uncharacterized protein</fullName>
    </submittedName>
</protein>
<comment type="caution">
    <text evidence="1">The sequence shown here is derived from an EMBL/GenBank/DDBJ whole genome shotgun (WGS) entry which is preliminary data.</text>
</comment>
<gene>
    <name evidence="1" type="ORF">COLO4_00209</name>
</gene>